<name>A0A9W4NC47_9EURO</name>
<dbReference type="Gene3D" id="3.40.50.300">
    <property type="entry name" value="P-loop containing nucleotide triphosphate hydrolases"/>
    <property type="match status" value="1"/>
</dbReference>
<reference evidence="3" key="1">
    <citation type="submission" date="2021-07" db="EMBL/GenBank/DDBJ databases">
        <authorList>
            <person name="Branca A.L. A."/>
        </authorList>
    </citation>
    <scope>NUCLEOTIDE SEQUENCE</scope>
</reference>
<feature type="compositionally biased region" description="Acidic residues" evidence="1">
    <location>
        <begin position="494"/>
        <end position="503"/>
    </location>
</feature>
<dbReference type="Pfam" id="PF13086">
    <property type="entry name" value="AAA_11"/>
    <property type="match status" value="1"/>
</dbReference>
<dbReference type="PANTHER" id="PTHR10887">
    <property type="entry name" value="DNA2/NAM7 HELICASE FAMILY"/>
    <property type="match status" value="1"/>
</dbReference>
<accession>A0A9W4NC47</accession>
<evidence type="ECO:0000259" key="2">
    <source>
        <dbReference type="Pfam" id="PF13086"/>
    </source>
</evidence>
<evidence type="ECO:0000313" key="3">
    <source>
        <dbReference type="EMBL" id="CAG8359996.1"/>
    </source>
</evidence>
<dbReference type="SUPFAM" id="SSF52540">
    <property type="entry name" value="P-loop containing nucleoside triphosphate hydrolases"/>
    <property type="match status" value="1"/>
</dbReference>
<proteinExistence type="predicted"/>
<dbReference type="Proteomes" id="UP001152646">
    <property type="component" value="Unassembled WGS sequence"/>
</dbReference>
<comment type="caution">
    <text evidence="3">The sequence shown here is derived from an EMBL/GenBank/DDBJ whole genome shotgun (WGS) entry which is preliminary data.</text>
</comment>
<organism evidence="3 4">
    <name type="scientific">Penicillium salamii</name>
    <dbReference type="NCBI Taxonomy" id="1612424"/>
    <lineage>
        <taxon>Eukaryota</taxon>
        <taxon>Fungi</taxon>
        <taxon>Dikarya</taxon>
        <taxon>Ascomycota</taxon>
        <taxon>Pezizomycotina</taxon>
        <taxon>Eurotiomycetes</taxon>
        <taxon>Eurotiomycetidae</taxon>
        <taxon>Eurotiales</taxon>
        <taxon>Aspergillaceae</taxon>
        <taxon>Penicillium</taxon>
    </lineage>
</organism>
<dbReference type="EMBL" id="CAJVPA010000133">
    <property type="protein sequence ID" value="CAG8359996.1"/>
    <property type="molecule type" value="Genomic_DNA"/>
</dbReference>
<gene>
    <name evidence="3" type="ORF">PSALAMII_LOCUS3786</name>
</gene>
<dbReference type="GO" id="GO:0004386">
    <property type="term" value="F:helicase activity"/>
    <property type="evidence" value="ECO:0007669"/>
    <property type="project" value="InterPro"/>
</dbReference>
<evidence type="ECO:0000256" key="1">
    <source>
        <dbReference type="SAM" id="MobiDB-lite"/>
    </source>
</evidence>
<feature type="region of interest" description="Disordered" evidence="1">
    <location>
        <begin position="486"/>
        <end position="511"/>
    </location>
</feature>
<dbReference type="AlphaFoldDB" id="A0A9W4NC47"/>
<dbReference type="InterPro" id="IPR045055">
    <property type="entry name" value="DNA2/NAM7-like"/>
</dbReference>
<sequence>MRIIRTSTSTPADGSKFTFSASVKEANVRKVSLSEEEADPCDGKIGDPGYRVEWISCTPPEAAIGLDLPRSARSRLLSESQISAMESFMGLQKSDILVQVVTRIRVISSEQCWASMTAMPTPTLAPYPFYSCAYVKQAGLFEPMLRIPGVKDVTIQHHHRHREYGWQSMEHGGFSPEPKFFHQMPSPFAFFINEREYEAIRMIGILREAEATKDTATREWNGQYTFNIFEAFKVHGAERTDLHGFFYGVIEAKLKLTGQGALQEVYERQFPLPEPGTAVTVDECTAEEGKGTHAWEGVVVSARGISSVVEETKPFNAIFFRIKRPASKDPAADSEKLTGFVSFGRPSSGVSQARQAIRYAMWGEETFGISSDNKMKQLLLAKQNRTLQFHNRHDTALAVRSVFASSSSWRDFDCLITAPPGTGKTYVSLAIAAHCVERGWPLFIVCASNQGLDIIANRIGQYLQAENISKEGVYRLSTQTLESYGMGMPSFSSNEDEEQEEDPERQQRSPLRYLEIKKELRRRKVSSELRHMVISSLESMVEPKHNLSLVSRITEDLQKLMSGDEDSLPLGDVRECLWDFLTCQELLRQRSKDTAEQGQARQMRRPLQNMTTFGATVQELTVQQKALWSDLQEGYLAKARVVICTASTAGRQVVRAFQPHYLVIEEASQMVEWQTVNAVIRNIHMLRKVVLSGDMAQLPPTVISTGSNECDNFEVVSFFERMIRTGHPHNS</sequence>
<dbReference type="PANTHER" id="PTHR10887:SF495">
    <property type="entry name" value="HELICASE SENATAXIN ISOFORM X1-RELATED"/>
    <property type="match status" value="1"/>
</dbReference>
<dbReference type="InterPro" id="IPR041677">
    <property type="entry name" value="DNA2/NAM7_AAA_11"/>
</dbReference>
<evidence type="ECO:0000313" key="4">
    <source>
        <dbReference type="Proteomes" id="UP001152646"/>
    </source>
</evidence>
<feature type="domain" description="DNA2/NAM7 helicase helicase" evidence="2">
    <location>
        <begin position="413"/>
        <end position="704"/>
    </location>
</feature>
<protein>
    <recommendedName>
        <fullName evidence="2">DNA2/NAM7 helicase helicase domain-containing protein</fullName>
    </recommendedName>
</protein>
<dbReference type="OrthoDB" id="6513042at2759"/>
<dbReference type="InterPro" id="IPR027417">
    <property type="entry name" value="P-loop_NTPase"/>
</dbReference>